<evidence type="ECO:0000256" key="1">
    <source>
        <dbReference type="SAM" id="SignalP"/>
    </source>
</evidence>
<dbReference type="AlphaFoldDB" id="A0A9P4QDS3"/>
<accession>A0A9P4QDS3</accession>
<reference evidence="2" key="1">
    <citation type="journal article" date="2020" name="Stud. Mycol.">
        <title>101 Dothideomycetes genomes: a test case for predicting lifestyles and emergence of pathogens.</title>
        <authorList>
            <person name="Haridas S."/>
            <person name="Albert R."/>
            <person name="Binder M."/>
            <person name="Bloem J."/>
            <person name="Labutti K."/>
            <person name="Salamov A."/>
            <person name="Andreopoulos B."/>
            <person name="Baker S."/>
            <person name="Barry K."/>
            <person name="Bills G."/>
            <person name="Bluhm B."/>
            <person name="Cannon C."/>
            <person name="Castanera R."/>
            <person name="Culley D."/>
            <person name="Daum C."/>
            <person name="Ezra D."/>
            <person name="Gonzalez J."/>
            <person name="Henrissat B."/>
            <person name="Kuo A."/>
            <person name="Liang C."/>
            <person name="Lipzen A."/>
            <person name="Lutzoni F."/>
            <person name="Magnuson J."/>
            <person name="Mondo S."/>
            <person name="Nolan M."/>
            <person name="Ohm R."/>
            <person name="Pangilinan J."/>
            <person name="Park H.-J."/>
            <person name="Ramirez L."/>
            <person name="Alfaro M."/>
            <person name="Sun H."/>
            <person name="Tritt A."/>
            <person name="Yoshinaga Y."/>
            <person name="Zwiers L.-H."/>
            <person name="Turgeon B."/>
            <person name="Goodwin S."/>
            <person name="Spatafora J."/>
            <person name="Crous P."/>
            <person name="Grigoriev I."/>
        </authorList>
    </citation>
    <scope>NUCLEOTIDE SEQUENCE</scope>
    <source>
        <strain evidence="2">CBS 116435</strain>
    </source>
</reference>
<sequence>MARRFLLASLAVAATSVSASPIVAAPSPPGFCKAISAAVSKVKALSTATPFCSSFLHIPTVTSTKVVTSTSVIPTTTIVTTGTNTVTASTVIVLTTSQSTTIVTATATNVVTVVSGTDTITADPTTITLTDYTTVIAPTCTSANAKRDPALQAVPPALQSLASSAISSACSCLAIPTPTVSVTTTSIKPSTSVATVKTAAAATTTPSTTSTSISAVIQTTTITITSQSSIADATTVTPTTTTTTTEESTTTLQCAATPTCSAASNAQGGFYTLYYTGSGYTENYNNPGNDNTGFPPLVNYFPASTSTCDAVTQCASISYADPYVYWSFDLHFRTSTNQWECVQFFDNSQDPGYFNVADPDVSVAYGYSL</sequence>
<evidence type="ECO:0008006" key="4">
    <source>
        <dbReference type="Google" id="ProtNLM"/>
    </source>
</evidence>
<protein>
    <recommendedName>
        <fullName evidence="4">Apple domain-containing protein</fullName>
    </recommendedName>
</protein>
<comment type="caution">
    <text evidence="2">The sequence shown here is derived from an EMBL/GenBank/DDBJ whole genome shotgun (WGS) entry which is preliminary data.</text>
</comment>
<feature type="chain" id="PRO_5040412441" description="Apple domain-containing protein" evidence="1">
    <location>
        <begin position="20"/>
        <end position="369"/>
    </location>
</feature>
<proteinExistence type="predicted"/>
<gene>
    <name evidence="2" type="ORF">K431DRAFT_283482</name>
</gene>
<feature type="signal peptide" evidence="1">
    <location>
        <begin position="1"/>
        <end position="19"/>
    </location>
</feature>
<keyword evidence="1" id="KW-0732">Signal</keyword>
<dbReference type="EMBL" id="MU003779">
    <property type="protein sequence ID" value="KAF2722974.1"/>
    <property type="molecule type" value="Genomic_DNA"/>
</dbReference>
<keyword evidence="3" id="KW-1185">Reference proteome</keyword>
<dbReference type="Proteomes" id="UP000799441">
    <property type="component" value="Unassembled WGS sequence"/>
</dbReference>
<evidence type="ECO:0000313" key="3">
    <source>
        <dbReference type="Proteomes" id="UP000799441"/>
    </source>
</evidence>
<dbReference type="OrthoDB" id="3919993at2759"/>
<name>A0A9P4QDS3_9PEZI</name>
<evidence type="ECO:0000313" key="2">
    <source>
        <dbReference type="EMBL" id="KAF2722974.1"/>
    </source>
</evidence>
<organism evidence="2 3">
    <name type="scientific">Polychaeton citri CBS 116435</name>
    <dbReference type="NCBI Taxonomy" id="1314669"/>
    <lineage>
        <taxon>Eukaryota</taxon>
        <taxon>Fungi</taxon>
        <taxon>Dikarya</taxon>
        <taxon>Ascomycota</taxon>
        <taxon>Pezizomycotina</taxon>
        <taxon>Dothideomycetes</taxon>
        <taxon>Dothideomycetidae</taxon>
        <taxon>Capnodiales</taxon>
        <taxon>Capnodiaceae</taxon>
        <taxon>Polychaeton</taxon>
    </lineage>
</organism>